<evidence type="ECO:0000256" key="1">
    <source>
        <dbReference type="SAM" id="Coils"/>
    </source>
</evidence>
<evidence type="ECO:0000256" key="2">
    <source>
        <dbReference type="SAM" id="MobiDB-lite"/>
    </source>
</evidence>
<comment type="caution">
    <text evidence="3">The sequence shown here is derived from an EMBL/GenBank/DDBJ whole genome shotgun (WGS) entry which is preliminary data.</text>
</comment>
<dbReference type="Proteomes" id="UP000245119">
    <property type="component" value="Linkage Group LG7"/>
</dbReference>
<feature type="compositionally biased region" description="Basic and acidic residues" evidence="2">
    <location>
        <begin position="471"/>
        <end position="481"/>
    </location>
</feature>
<feature type="compositionally biased region" description="Polar residues" evidence="2">
    <location>
        <begin position="574"/>
        <end position="588"/>
    </location>
</feature>
<feature type="coiled-coil region" evidence="1">
    <location>
        <begin position="507"/>
        <end position="534"/>
    </location>
</feature>
<organism evidence="3 4">
    <name type="scientific">Pomacea canaliculata</name>
    <name type="common">Golden apple snail</name>
    <dbReference type="NCBI Taxonomy" id="400727"/>
    <lineage>
        <taxon>Eukaryota</taxon>
        <taxon>Metazoa</taxon>
        <taxon>Spiralia</taxon>
        <taxon>Lophotrochozoa</taxon>
        <taxon>Mollusca</taxon>
        <taxon>Gastropoda</taxon>
        <taxon>Caenogastropoda</taxon>
        <taxon>Architaenioglossa</taxon>
        <taxon>Ampullarioidea</taxon>
        <taxon>Ampullariidae</taxon>
        <taxon>Pomacea</taxon>
    </lineage>
</organism>
<name>A0A2T7P0D1_POMCA</name>
<keyword evidence="4" id="KW-1185">Reference proteome</keyword>
<dbReference type="GO" id="GO:0046599">
    <property type="term" value="P:regulation of centriole replication"/>
    <property type="evidence" value="ECO:0007669"/>
    <property type="project" value="TreeGrafter"/>
</dbReference>
<feature type="region of interest" description="Disordered" evidence="2">
    <location>
        <begin position="333"/>
        <end position="365"/>
    </location>
</feature>
<keyword evidence="1" id="KW-0175">Coiled coil</keyword>
<feature type="region of interest" description="Disordered" evidence="2">
    <location>
        <begin position="403"/>
        <end position="481"/>
    </location>
</feature>
<dbReference type="OrthoDB" id="6359887at2759"/>
<feature type="compositionally biased region" description="Basic and acidic residues" evidence="2">
    <location>
        <begin position="152"/>
        <end position="165"/>
    </location>
</feature>
<dbReference type="AlphaFoldDB" id="A0A2T7P0D1"/>
<feature type="region of interest" description="Disordered" evidence="2">
    <location>
        <begin position="1"/>
        <end position="27"/>
    </location>
</feature>
<dbReference type="PANTHER" id="PTHR21553:SF26">
    <property type="entry name" value="ALMS MOTIF DOMAIN-CONTAINING PROTEIN"/>
    <property type="match status" value="1"/>
</dbReference>
<dbReference type="GO" id="GO:0005829">
    <property type="term" value="C:cytosol"/>
    <property type="evidence" value="ECO:0007669"/>
    <property type="project" value="TreeGrafter"/>
</dbReference>
<proteinExistence type="predicted"/>
<evidence type="ECO:0000313" key="3">
    <source>
        <dbReference type="EMBL" id="PVD26888.1"/>
    </source>
</evidence>
<evidence type="ECO:0000313" key="4">
    <source>
        <dbReference type="Proteomes" id="UP000245119"/>
    </source>
</evidence>
<sequence>MKNLNGPSRARYRLSPNEVEQLRREETDRRRKLRIIQVREQAKSAAAKIRNDVKQERERQLLKLAKQVEEELQNEKQEEVMRLEKQYENTLRTVGQAHLRAKVTDKSICHLQQHQVALENKQKADLRHQEALRKLAVDKAYKEYEDTKNIRNRHSALEQEKKRAAEMAARPPPAPDVVSEVMGETRKPSKPIPLTDLNAFSATHYHIPEFAVERAPQEQQHDGKLAGEGEDGRVREELEEKAKREHDQMIRARIRGNEALKKEKLKHEYDALMADLSLQQRLDRRRRQGVVAKLPKQVFLPPDRRMEEKEDKQLEMERAFEDMYMQQMNMSGDMSLTLDPVPLSSLGEDSTSATENSPVIVPSLPRLNPALKELTNVSRSQRQGSQEGKPETTLKRLLNKIKEQRSEAEESRVQPASCDLERAGRKPQEDKHRSRFQHTAFGHSHFPPSHSVTRPDPQLDLSPLKSPSNEKPQKQKDPLCKSRDVLLQQPSSPAPMKPDGDAGDGFLAGLKERLQTLEAQKDYLDKKMKDQHKEKQCRENTVSVATTISSAPQHHQATVVSQPLISDQIALSQTMPDKSQGQPQFSTLGNGGKPHSDPQILSKPVPETEPARETAGANAYSVNRSWVWPPSGGFAASPC</sequence>
<feature type="region of interest" description="Disordered" evidence="2">
    <location>
        <begin position="574"/>
        <end position="618"/>
    </location>
</feature>
<feature type="coiled-coil region" evidence="1">
    <location>
        <begin position="39"/>
        <end position="93"/>
    </location>
</feature>
<accession>A0A2T7P0D1</accession>
<gene>
    <name evidence="3" type="ORF">C0Q70_12036</name>
</gene>
<dbReference type="GO" id="GO:0005814">
    <property type="term" value="C:centriole"/>
    <property type="evidence" value="ECO:0007669"/>
    <property type="project" value="TreeGrafter"/>
</dbReference>
<feature type="compositionally biased region" description="Polar residues" evidence="2">
    <location>
        <begin position="347"/>
        <end position="357"/>
    </location>
</feature>
<feature type="compositionally biased region" description="Basic and acidic residues" evidence="2">
    <location>
        <begin position="419"/>
        <end position="432"/>
    </location>
</feature>
<dbReference type="EMBL" id="PZQS01000007">
    <property type="protein sequence ID" value="PVD26888.1"/>
    <property type="molecule type" value="Genomic_DNA"/>
</dbReference>
<reference evidence="3 4" key="1">
    <citation type="submission" date="2018-04" db="EMBL/GenBank/DDBJ databases">
        <title>The genome of golden apple snail Pomacea canaliculata provides insight into stress tolerance and invasive adaptation.</title>
        <authorList>
            <person name="Liu C."/>
            <person name="Liu B."/>
            <person name="Ren Y."/>
            <person name="Zhang Y."/>
            <person name="Wang H."/>
            <person name="Li S."/>
            <person name="Jiang F."/>
            <person name="Yin L."/>
            <person name="Zhang G."/>
            <person name="Qian W."/>
            <person name="Fan W."/>
        </authorList>
    </citation>
    <scope>NUCLEOTIDE SEQUENCE [LARGE SCALE GENOMIC DNA]</scope>
    <source>
        <strain evidence="3">SZHN2017</strain>
        <tissue evidence="3">Muscle</tissue>
    </source>
</reference>
<feature type="region of interest" description="Disordered" evidence="2">
    <location>
        <begin position="152"/>
        <end position="194"/>
    </location>
</feature>
<dbReference type="GO" id="GO:0005813">
    <property type="term" value="C:centrosome"/>
    <property type="evidence" value="ECO:0007669"/>
    <property type="project" value="TreeGrafter"/>
</dbReference>
<feature type="compositionally biased region" description="Basic and acidic residues" evidence="2">
    <location>
        <begin position="403"/>
        <end position="412"/>
    </location>
</feature>
<protein>
    <submittedName>
        <fullName evidence="3">Uncharacterized protein</fullName>
    </submittedName>
</protein>
<feature type="coiled-coil region" evidence="1">
    <location>
        <begin position="235"/>
        <end position="282"/>
    </location>
</feature>
<dbReference type="PANTHER" id="PTHR21553">
    <property type="entry name" value="ALMS1-RELATED"/>
    <property type="match status" value="1"/>
</dbReference>